<dbReference type="FunFam" id="2.60.40.10:FF:000370">
    <property type="entry name" value="CMRF35-like molecule 1"/>
    <property type="match status" value="1"/>
</dbReference>
<evidence type="ECO:0000256" key="6">
    <source>
        <dbReference type="SAM" id="MobiDB-lite"/>
    </source>
</evidence>
<keyword evidence="2 7" id="KW-0812">Transmembrane</keyword>
<dbReference type="Gene3D" id="2.60.40.10">
    <property type="entry name" value="Immunoglobulins"/>
    <property type="match status" value="1"/>
</dbReference>
<evidence type="ECO:0000313" key="10">
    <source>
        <dbReference type="EMBL" id="KAF6298223.1"/>
    </source>
</evidence>
<evidence type="ECO:0000256" key="5">
    <source>
        <dbReference type="ARBA" id="ARBA00023157"/>
    </source>
</evidence>
<feature type="chain" id="PRO_5029586416" evidence="8">
    <location>
        <begin position="18"/>
        <end position="249"/>
    </location>
</feature>
<reference evidence="10 11" key="1">
    <citation type="journal article" date="2020" name="Nature">
        <title>Six reference-quality genomes reveal evolution of bat adaptations.</title>
        <authorList>
            <person name="Jebb D."/>
            <person name="Huang Z."/>
            <person name="Pippel M."/>
            <person name="Hughes G.M."/>
            <person name="Lavrichenko K."/>
            <person name="Devanna P."/>
            <person name="Winkler S."/>
            <person name="Jermiin L.S."/>
            <person name="Skirmuntt E.C."/>
            <person name="Katzourakis A."/>
            <person name="Burkitt-Gray L."/>
            <person name="Ray D.A."/>
            <person name="Sullivan K.A.M."/>
            <person name="Roscito J.G."/>
            <person name="Kirilenko B.M."/>
            <person name="Davalos L.M."/>
            <person name="Corthals A.P."/>
            <person name="Power M.L."/>
            <person name="Jones G."/>
            <person name="Ransome R.D."/>
            <person name="Dechmann D.K.N."/>
            <person name="Locatelli A.G."/>
            <person name="Puechmaille S.J."/>
            <person name="Fedrigo O."/>
            <person name="Jarvis E.D."/>
            <person name="Hiller M."/>
            <person name="Vernes S.C."/>
            <person name="Myers E.W."/>
            <person name="Teeling E.C."/>
        </authorList>
    </citation>
    <scope>NUCLEOTIDE SEQUENCE [LARGE SCALE GENOMIC DNA]</scope>
    <source>
        <strain evidence="10">MRhiFer1</strain>
        <tissue evidence="10">Lung</tissue>
    </source>
</reference>
<dbReference type="EMBL" id="JACAGC010000020">
    <property type="protein sequence ID" value="KAF6298223.1"/>
    <property type="molecule type" value="Genomic_DNA"/>
</dbReference>
<evidence type="ECO:0000256" key="2">
    <source>
        <dbReference type="ARBA" id="ARBA00022692"/>
    </source>
</evidence>
<dbReference type="InterPro" id="IPR050671">
    <property type="entry name" value="CD300_family_receptors"/>
</dbReference>
<keyword evidence="5" id="KW-1015">Disulfide bond</keyword>
<proteinExistence type="predicted"/>
<evidence type="ECO:0000256" key="4">
    <source>
        <dbReference type="ARBA" id="ARBA00023136"/>
    </source>
</evidence>
<dbReference type="InterPro" id="IPR007110">
    <property type="entry name" value="Ig-like_dom"/>
</dbReference>
<keyword evidence="7" id="KW-1133">Transmembrane helix</keyword>
<evidence type="ECO:0000259" key="9">
    <source>
        <dbReference type="PROSITE" id="PS50835"/>
    </source>
</evidence>
<evidence type="ECO:0000256" key="3">
    <source>
        <dbReference type="ARBA" id="ARBA00022729"/>
    </source>
</evidence>
<comment type="caution">
    <text evidence="10">The sequence shown here is derived from an EMBL/GenBank/DDBJ whole genome shotgun (WGS) entry which is preliminary data.</text>
</comment>
<keyword evidence="3 8" id="KW-0732">Signal</keyword>
<feature type="transmembrane region" description="Helical" evidence="7">
    <location>
        <begin position="173"/>
        <end position="195"/>
    </location>
</feature>
<feature type="domain" description="Ig-like" evidence="9">
    <location>
        <begin position="13"/>
        <end position="128"/>
    </location>
</feature>
<feature type="compositionally biased region" description="Low complexity" evidence="6">
    <location>
        <begin position="133"/>
        <end position="149"/>
    </location>
</feature>
<dbReference type="CDD" id="cd05716">
    <property type="entry name" value="IgV_pIgR_like"/>
    <property type="match status" value="1"/>
</dbReference>
<dbReference type="GO" id="GO:0005886">
    <property type="term" value="C:plasma membrane"/>
    <property type="evidence" value="ECO:0007669"/>
    <property type="project" value="TreeGrafter"/>
</dbReference>
<dbReference type="Proteomes" id="UP000585614">
    <property type="component" value="Unassembled WGS sequence"/>
</dbReference>
<sequence>MGLPPALLLLCLPGCLSLTGPRFVTGTTGSSLSVQCGYEEAYKEHKKYWCRGQHDTDCNMIVETQGKETEERSGRISIRDHPYDLAFTVTIRNLNAEDAGSYWCKIQTVWILDAWSRDPSFQVQVSVNPAPPTTTRRTTHPATSTTFPAVIPGQNFSTNQVLNRCPGIPLSTFHFLFLIFLKLPLFLSTLGAVLCMSRRQKEPEGTQSQPDQGNPPWSAQSTGMPCPGLQPFKLDKRDLQILQHRAGKP</sequence>
<dbReference type="Pfam" id="PF07686">
    <property type="entry name" value="V-set"/>
    <property type="match status" value="1"/>
</dbReference>
<dbReference type="AlphaFoldDB" id="A0A7J7TCX5"/>
<comment type="subcellular location">
    <subcellularLocation>
        <location evidence="1">Membrane</location>
    </subcellularLocation>
</comment>
<dbReference type="InterPro" id="IPR036179">
    <property type="entry name" value="Ig-like_dom_sf"/>
</dbReference>
<evidence type="ECO:0000256" key="7">
    <source>
        <dbReference type="SAM" id="Phobius"/>
    </source>
</evidence>
<feature type="region of interest" description="Disordered" evidence="6">
    <location>
        <begin position="201"/>
        <end position="235"/>
    </location>
</feature>
<evidence type="ECO:0000256" key="8">
    <source>
        <dbReference type="SAM" id="SignalP"/>
    </source>
</evidence>
<dbReference type="InterPro" id="IPR013783">
    <property type="entry name" value="Ig-like_fold"/>
</dbReference>
<evidence type="ECO:0000256" key="1">
    <source>
        <dbReference type="ARBA" id="ARBA00004370"/>
    </source>
</evidence>
<dbReference type="SMART" id="SM00409">
    <property type="entry name" value="IG"/>
    <property type="match status" value="1"/>
</dbReference>
<keyword evidence="4 7" id="KW-0472">Membrane</keyword>
<dbReference type="PANTHER" id="PTHR11860:SF89">
    <property type="entry name" value="CMRF35-LIKE MOLECULE 2"/>
    <property type="match status" value="1"/>
</dbReference>
<dbReference type="InterPro" id="IPR003599">
    <property type="entry name" value="Ig_sub"/>
</dbReference>
<gene>
    <name evidence="10" type="ORF">mRhiFer1_002447</name>
</gene>
<dbReference type="PANTHER" id="PTHR11860">
    <property type="entry name" value="POLYMERIC-IMMUNOGLOBULIN RECEPTOR"/>
    <property type="match status" value="1"/>
</dbReference>
<name>A0A7J7TCX5_RHIFE</name>
<feature type="compositionally biased region" description="Polar residues" evidence="6">
    <location>
        <begin position="205"/>
        <end position="223"/>
    </location>
</feature>
<protein>
    <submittedName>
        <fullName evidence="10">CD300e molecule</fullName>
    </submittedName>
</protein>
<accession>A0A7J7TCX5</accession>
<feature type="signal peptide" evidence="8">
    <location>
        <begin position="1"/>
        <end position="17"/>
    </location>
</feature>
<dbReference type="InterPro" id="IPR013106">
    <property type="entry name" value="Ig_V-set"/>
</dbReference>
<dbReference type="GO" id="GO:0004888">
    <property type="term" value="F:transmembrane signaling receptor activity"/>
    <property type="evidence" value="ECO:0007669"/>
    <property type="project" value="TreeGrafter"/>
</dbReference>
<feature type="region of interest" description="Disordered" evidence="6">
    <location>
        <begin position="126"/>
        <end position="150"/>
    </location>
</feature>
<dbReference type="PROSITE" id="PS50835">
    <property type="entry name" value="IG_LIKE"/>
    <property type="match status" value="1"/>
</dbReference>
<dbReference type="SUPFAM" id="SSF48726">
    <property type="entry name" value="Immunoglobulin"/>
    <property type="match status" value="1"/>
</dbReference>
<evidence type="ECO:0000313" key="11">
    <source>
        <dbReference type="Proteomes" id="UP000585614"/>
    </source>
</evidence>
<organism evidence="10 11">
    <name type="scientific">Rhinolophus ferrumequinum</name>
    <name type="common">Greater horseshoe bat</name>
    <dbReference type="NCBI Taxonomy" id="59479"/>
    <lineage>
        <taxon>Eukaryota</taxon>
        <taxon>Metazoa</taxon>
        <taxon>Chordata</taxon>
        <taxon>Craniata</taxon>
        <taxon>Vertebrata</taxon>
        <taxon>Euteleostomi</taxon>
        <taxon>Mammalia</taxon>
        <taxon>Eutheria</taxon>
        <taxon>Laurasiatheria</taxon>
        <taxon>Chiroptera</taxon>
        <taxon>Yinpterochiroptera</taxon>
        <taxon>Rhinolophoidea</taxon>
        <taxon>Rhinolophidae</taxon>
        <taxon>Rhinolophinae</taxon>
        <taxon>Rhinolophus</taxon>
    </lineage>
</organism>